<reference evidence="5 6" key="1">
    <citation type="submission" date="2021-03" db="EMBL/GenBank/DDBJ databases">
        <title>Sequencing the genomes of 1000 actinobacteria strains.</title>
        <authorList>
            <person name="Klenk H.-P."/>
        </authorList>
    </citation>
    <scope>NUCLEOTIDE SEQUENCE [LARGE SCALE GENOMIC DNA]</scope>
    <source>
        <strain evidence="5 6">DSM 18824</strain>
    </source>
</reference>
<dbReference type="SUPFAM" id="SSF46785">
    <property type="entry name" value="Winged helix' DNA-binding domain"/>
    <property type="match status" value="1"/>
</dbReference>
<organism evidence="5 6">
    <name type="scientific">Kribbella aluminosa</name>
    <dbReference type="NCBI Taxonomy" id="416017"/>
    <lineage>
        <taxon>Bacteria</taxon>
        <taxon>Bacillati</taxon>
        <taxon>Actinomycetota</taxon>
        <taxon>Actinomycetes</taxon>
        <taxon>Propionibacteriales</taxon>
        <taxon>Kribbellaceae</taxon>
        <taxon>Kribbella</taxon>
    </lineage>
</organism>
<comment type="similarity">
    <text evidence="1">Belongs to the BlaI transcriptional regulatory family.</text>
</comment>
<evidence type="ECO:0000313" key="6">
    <source>
        <dbReference type="Proteomes" id="UP000755585"/>
    </source>
</evidence>
<sequence>MRGFGELEAAIMNRLWARQEPATVREVLDDLRGDREFAYTTVMTVLDNLHRKGWLTRQLDGRAYRYRPVSTKQEYSAELMRQALDGSGDNTTTLLRFVKEMTAAEAEAVERALKGRGTSAGSSRR</sequence>
<dbReference type="Pfam" id="PF03965">
    <property type="entry name" value="Penicillinase_R"/>
    <property type="match status" value="1"/>
</dbReference>
<evidence type="ECO:0000256" key="1">
    <source>
        <dbReference type="ARBA" id="ARBA00011046"/>
    </source>
</evidence>
<keyword evidence="2" id="KW-0805">Transcription regulation</keyword>
<evidence type="ECO:0000256" key="3">
    <source>
        <dbReference type="ARBA" id="ARBA00023125"/>
    </source>
</evidence>
<comment type="caution">
    <text evidence="5">The sequence shown here is derived from an EMBL/GenBank/DDBJ whole genome shotgun (WGS) entry which is preliminary data.</text>
</comment>
<evidence type="ECO:0000313" key="5">
    <source>
        <dbReference type="EMBL" id="MBP2348973.1"/>
    </source>
</evidence>
<dbReference type="InterPro" id="IPR036388">
    <property type="entry name" value="WH-like_DNA-bd_sf"/>
</dbReference>
<protein>
    <submittedName>
        <fullName evidence="5">Transcriptional regulator</fullName>
    </submittedName>
</protein>
<dbReference type="RefSeq" id="WP_209692213.1">
    <property type="nucleotide sequence ID" value="NZ_BAAAVU010000028.1"/>
</dbReference>
<keyword evidence="3" id="KW-0238">DNA-binding</keyword>
<evidence type="ECO:0000256" key="4">
    <source>
        <dbReference type="ARBA" id="ARBA00023163"/>
    </source>
</evidence>
<evidence type="ECO:0000256" key="2">
    <source>
        <dbReference type="ARBA" id="ARBA00023015"/>
    </source>
</evidence>
<proteinExistence type="inferred from homology"/>
<gene>
    <name evidence="5" type="ORF">JOF29_000056</name>
</gene>
<keyword evidence="6" id="KW-1185">Reference proteome</keyword>
<keyword evidence="4" id="KW-0804">Transcription</keyword>
<dbReference type="InterPro" id="IPR005650">
    <property type="entry name" value="BlaI_family"/>
</dbReference>
<name>A0ABS4UBF5_9ACTN</name>
<dbReference type="Gene3D" id="1.10.10.10">
    <property type="entry name" value="Winged helix-like DNA-binding domain superfamily/Winged helix DNA-binding domain"/>
    <property type="match status" value="1"/>
</dbReference>
<accession>A0ABS4UBF5</accession>
<dbReference type="Gene3D" id="6.10.140.850">
    <property type="match status" value="1"/>
</dbReference>
<dbReference type="EMBL" id="JAGINT010000001">
    <property type="protein sequence ID" value="MBP2348973.1"/>
    <property type="molecule type" value="Genomic_DNA"/>
</dbReference>
<dbReference type="Proteomes" id="UP000755585">
    <property type="component" value="Unassembled WGS sequence"/>
</dbReference>
<dbReference type="InterPro" id="IPR036390">
    <property type="entry name" value="WH_DNA-bd_sf"/>
</dbReference>